<gene>
    <name evidence="1" type="ORF">DSO57_1025279</name>
</gene>
<name>A0ACC2TDT6_9FUNG</name>
<comment type="caution">
    <text evidence="1">The sequence shown here is derived from an EMBL/GenBank/DDBJ whole genome shotgun (WGS) entry which is preliminary data.</text>
</comment>
<proteinExistence type="predicted"/>
<reference evidence="1" key="1">
    <citation type="submission" date="2022-04" db="EMBL/GenBank/DDBJ databases">
        <title>Genome of the entomopathogenic fungus Entomophthora muscae.</title>
        <authorList>
            <person name="Elya C."/>
            <person name="Lovett B.R."/>
            <person name="Lee E."/>
            <person name="Macias A.M."/>
            <person name="Hajek A.E."/>
            <person name="De Bivort B.L."/>
            <person name="Kasson M.T."/>
            <person name="De Fine Licht H.H."/>
            <person name="Stajich J.E."/>
        </authorList>
    </citation>
    <scope>NUCLEOTIDE SEQUENCE</scope>
    <source>
        <strain evidence="1">Berkeley</strain>
    </source>
</reference>
<protein>
    <submittedName>
        <fullName evidence="1">Uncharacterized protein</fullName>
    </submittedName>
</protein>
<organism evidence="1 2">
    <name type="scientific">Entomophthora muscae</name>
    <dbReference type="NCBI Taxonomy" id="34485"/>
    <lineage>
        <taxon>Eukaryota</taxon>
        <taxon>Fungi</taxon>
        <taxon>Fungi incertae sedis</taxon>
        <taxon>Zoopagomycota</taxon>
        <taxon>Entomophthoromycotina</taxon>
        <taxon>Entomophthoromycetes</taxon>
        <taxon>Entomophthorales</taxon>
        <taxon>Entomophthoraceae</taxon>
        <taxon>Entomophthora</taxon>
    </lineage>
</organism>
<accession>A0ACC2TDT6</accession>
<keyword evidence="2" id="KW-1185">Reference proteome</keyword>
<dbReference type="Proteomes" id="UP001165960">
    <property type="component" value="Unassembled WGS sequence"/>
</dbReference>
<sequence length="340" mass="38370">MLVRIALLGLAAVHCAEPAQAQGQLIEVIYSISKSFMKLGEYISKASERDAKGLVKRDQIPLDPPRPSYDINQNDITNFLHHSLLSICSQSFVEQGNCFCKDRFHDATIFENKTLDSQAAVVVDRENKLVVVSYRMSTTDKNWDTNEDSGLVSYPFTNGQEMVHKGHLKHYRSIQQPTEKRALELLKDPRHKDYTLHITGYSLGGSVTAISMPVWLNLLDKNGLKNKARFFAYSNPRPGNLAFAQYIETLGAPIVRYAKKGDIVPQIPEQAVGYSQIGQEFYDPDDMLFATTHLKRCSPNVIQDGSCSLNNNNFFPPHHLLPFNKPIPFPPFCIPPEEHH</sequence>
<evidence type="ECO:0000313" key="1">
    <source>
        <dbReference type="EMBL" id="KAJ9072645.1"/>
    </source>
</evidence>
<dbReference type="EMBL" id="QTSX02002981">
    <property type="protein sequence ID" value="KAJ9072645.1"/>
    <property type="molecule type" value="Genomic_DNA"/>
</dbReference>
<evidence type="ECO:0000313" key="2">
    <source>
        <dbReference type="Proteomes" id="UP001165960"/>
    </source>
</evidence>